<dbReference type="Proteomes" id="UP000244446">
    <property type="component" value="Unassembled WGS sequence"/>
</dbReference>
<dbReference type="CDD" id="cd04770">
    <property type="entry name" value="HTH_HMRTR"/>
    <property type="match status" value="1"/>
</dbReference>
<evidence type="ECO:0000256" key="1">
    <source>
        <dbReference type="ARBA" id="ARBA00023125"/>
    </source>
</evidence>
<evidence type="ECO:0000313" key="4">
    <source>
        <dbReference type="EMBL" id="PVA08618.1"/>
    </source>
</evidence>
<dbReference type="GO" id="GO:0003700">
    <property type="term" value="F:DNA-binding transcription factor activity"/>
    <property type="evidence" value="ECO:0007669"/>
    <property type="project" value="InterPro"/>
</dbReference>
<dbReference type="Pfam" id="PF13411">
    <property type="entry name" value="MerR_1"/>
    <property type="match status" value="1"/>
</dbReference>
<feature type="domain" description="HTH merR-type" evidence="3">
    <location>
        <begin position="9"/>
        <end position="78"/>
    </location>
</feature>
<dbReference type="InterPro" id="IPR047057">
    <property type="entry name" value="MerR_fam"/>
</dbReference>
<evidence type="ECO:0000313" key="5">
    <source>
        <dbReference type="Proteomes" id="UP000244446"/>
    </source>
</evidence>
<dbReference type="InterPro" id="IPR009061">
    <property type="entry name" value="DNA-bd_dom_put_sf"/>
</dbReference>
<keyword evidence="5" id="KW-1185">Reference proteome</keyword>
<dbReference type="SUPFAM" id="SSF46955">
    <property type="entry name" value="Putative DNA-binding domain"/>
    <property type="match status" value="1"/>
</dbReference>
<name>A0A2T7G2I9_9RHOB</name>
<dbReference type="EMBL" id="QCYH01000023">
    <property type="protein sequence ID" value="PVA08618.1"/>
    <property type="molecule type" value="Genomic_DNA"/>
</dbReference>
<protein>
    <submittedName>
        <fullName evidence="4">Heavy metal-responsive transcriptional regulator</fullName>
    </submittedName>
</protein>
<feature type="coiled-coil region" evidence="2">
    <location>
        <begin position="90"/>
        <end position="117"/>
    </location>
</feature>
<dbReference type="PRINTS" id="PR00040">
    <property type="entry name" value="HTHMERR"/>
</dbReference>
<reference evidence="4 5" key="1">
    <citation type="submission" date="2018-04" db="EMBL/GenBank/DDBJ databases">
        <title>Pelagivirga bohaiensis gen. nov., sp. nov., a bacterium isolated from the Bohai Sea.</title>
        <authorList>
            <person name="Ji X."/>
        </authorList>
    </citation>
    <scope>NUCLEOTIDE SEQUENCE [LARGE SCALE GENOMIC DNA]</scope>
    <source>
        <strain evidence="4 5">BH-SD19</strain>
    </source>
</reference>
<comment type="caution">
    <text evidence="4">The sequence shown here is derived from an EMBL/GenBank/DDBJ whole genome shotgun (WGS) entry which is preliminary data.</text>
</comment>
<organism evidence="4 5">
    <name type="scientific">Pelagivirga sediminicola</name>
    <dbReference type="NCBI Taxonomy" id="2170575"/>
    <lineage>
        <taxon>Bacteria</taxon>
        <taxon>Pseudomonadati</taxon>
        <taxon>Pseudomonadota</taxon>
        <taxon>Alphaproteobacteria</taxon>
        <taxon>Rhodobacterales</taxon>
        <taxon>Paracoccaceae</taxon>
        <taxon>Pelagivirga</taxon>
    </lineage>
</organism>
<proteinExistence type="predicted"/>
<evidence type="ECO:0000256" key="2">
    <source>
        <dbReference type="SAM" id="Coils"/>
    </source>
</evidence>
<dbReference type="GO" id="GO:0003677">
    <property type="term" value="F:DNA binding"/>
    <property type="evidence" value="ECO:0007669"/>
    <property type="project" value="UniProtKB-KW"/>
</dbReference>
<dbReference type="PANTHER" id="PTHR30204">
    <property type="entry name" value="REDOX-CYCLING DRUG-SENSING TRANSCRIPTIONAL ACTIVATOR SOXR"/>
    <property type="match status" value="1"/>
</dbReference>
<dbReference type="PROSITE" id="PS00552">
    <property type="entry name" value="HTH_MERR_1"/>
    <property type="match status" value="1"/>
</dbReference>
<sequence length="205" mass="22468">MLKKGIRMAFKIGALAKATGVKIDTLRYYERIGLLSPEGRTEAGYREYAHDAIQRLRFIRKAQGLGFSLSEIGKLLVFGSSPESTAGDILEITEQKIAEQQAKIEDLTQLRASLVQLALDCTGEGPVEECPILNHFYDEGDAVLPSAKSTGMIPPAASTRDIPVNRPLRTSKEDDTMIHDFDACRRAPKSVGYPGYLVAVWGNLA</sequence>
<dbReference type="InterPro" id="IPR000551">
    <property type="entry name" value="MerR-type_HTH_dom"/>
</dbReference>
<dbReference type="PANTHER" id="PTHR30204:SF92">
    <property type="entry name" value="HTH-TYPE TRANSCRIPTIONAL REGULATOR ZNTR"/>
    <property type="match status" value="1"/>
</dbReference>
<dbReference type="PROSITE" id="PS50937">
    <property type="entry name" value="HTH_MERR_2"/>
    <property type="match status" value="1"/>
</dbReference>
<keyword evidence="2" id="KW-0175">Coiled coil</keyword>
<accession>A0A2T7G2I9</accession>
<dbReference type="Gene3D" id="1.10.1660.10">
    <property type="match status" value="1"/>
</dbReference>
<gene>
    <name evidence="4" type="ORF">DC366_18275</name>
</gene>
<dbReference type="AlphaFoldDB" id="A0A2T7G2I9"/>
<evidence type="ECO:0000259" key="3">
    <source>
        <dbReference type="PROSITE" id="PS50937"/>
    </source>
</evidence>
<keyword evidence="1" id="KW-0238">DNA-binding</keyword>
<dbReference type="SMART" id="SM00422">
    <property type="entry name" value="HTH_MERR"/>
    <property type="match status" value="1"/>
</dbReference>